<protein>
    <submittedName>
        <fullName evidence="4">DNA-binding protein HU</fullName>
    </submittedName>
</protein>
<name>A0A421NU92_9MOLU</name>
<evidence type="ECO:0000313" key="4">
    <source>
        <dbReference type="EMBL" id="RMI87598.1"/>
    </source>
</evidence>
<dbReference type="OrthoDB" id="386124at2"/>
<dbReference type="InterPro" id="IPR000119">
    <property type="entry name" value="Hist_DNA-bd"/>
</dbReference>
<comment type="similarity">
    <text evidence="3">Belongs to the bacterial histone-like protein family.</text>
</comment>
<dbReference type="GO" id="GO:0005829">
    <property type="term" value="C:cytosol"/>
    <property type="evidence" value="ECO:0007669"/>
    <property type="project" value="TreeGrafter"/>
</dbReference>
<dbReference type="InterPro" id="IPR010992">
    <property type="entry name" value="IHF-like_DNA-bd_dom_sf"/>
</dbReference>
<gene>
    <name evidence="4" type="primary">himA</name>
    <name evidence="4" type="ORF">PSSA1_v1c6890</name>
</gene>
<keyword evidence="2 4" id="KW-0238">DNA-binding</keyword>
<accession>A0A421NU92</accession>
<dbReference type="PRINTS" id="PR01727">
    <property type="entry name" value="DNABINDINGHU"/>
</dbReference>
<dbReference type="PANTHER" id="PTHR33175:SF3">
    <property type="entry name" value="DNA-BINDING PROTEIN HU-BETA"/>
    <property type="match status" value="1"/>
</dbReference>
<dbReference type="Proteomes" id="UP000283896">
    <property type="component" value="Unassembled WGS sequence"/>
</dbReference>
<dbReference type="Gene3D" id="4.10.520.10">
    <property type="entry name" value="IHF-like DNA-binding proteins"/>
    <property type="match status" value="1"/>
</dbReference>
<proteinExistence type="inferred from homology"/>
<reference evidence="5" key="1">
    <citation type="submission" date="2016-11" db="EMBL/GenBank/DDBJ databases">
        <title>Genome sequence of Candidatus Phytoplasma solani strain SA-1.</title>
        <authorList>
            <person name="Haryono M."/>
            <person name="Samarzija I."/>
            <person name="Seruga Music M."/>
            <person name="Hogenhout S."/>
            <person name="Kuo C.-H."/>
        </authorList>
    </citation>
    <scope>NUCLEOTIDE SEQUENCE [LARGE SCALE GENOMIC DNA]</scope>
    <source>
        <strain evidence="5">SA-1</strain>
    </source>
</reference>
<dbReference type="AlphaFoldDB" id="A0A421NU92"/>
<dbReference type="GO" id="GO:0030527">
    <property type="term" value="F:structural constituent of chromatin"/>
    <property type="evidence" value="ECO:0007669"/>
    <property type="project" value="InterPro"/>
</dbReference>
<dbReference type="Pfam" id="PF00216">
    <property type="entry name" value="Bac_DNA_binding"/>
    <property type="match status" value="1"/>
</dbReference>
<evidence type="ECO:0000256" key="3">
    <source>
        <dbReference type="RuleBase" id="RU003939"/>
    </source>
</evidence>
<evidence type="ECO:0000313" key="5">
    <source>
        <dbReference type="Proteomes" id="UP000283896"/>
    </source>
</evidence>
<dbReference type="GO" id="GO:0003677">
    <property type="term" value="F:DNA binding"/>
    <property type="evidence" value="ECO:0007669"/>
    <property type="project" value="UniProtKB-KW"/>
</dbReference>
<sequence>MNKKDLIKALAITNKASITETEEFFNNFEQVLVDAIVANQEVVLSPKVGRFILKKREAREGHNPQTGEKIQIPAKTAVVFKPSKTIKDKVAAVEVK</sequence>
<dbReference type="CDD" id="cd13831">
    <property type="entry name" value="HU"/>
    <property type="match status" value="1"/>
</dbReference>
<dbReference type="SMART" id="SM00411">
    <property type="entry name" value="BHL"/>
    <property type="match status" value="1"/>
</dbReference>
<evidence type="ECO:0000256" key="1">
    <source>
        <dbReference type="ARBA" id="ARBA00023067"/>
    </source>
</evidence>
<dbReference type="RefSeq" id="WP_122225665.1">
    <property type="nucleotide sequence ID" value="NZ_MPBG01000015.1"/>
</dbReference>
<dbReference type="PANTHER" id="PTHR33175">
    <property type="entry name" value="DNA-BINDING PROTEIN HU"/>
    <property type="match status" value="1"/>
</dbReference>
<keyword evidence="5" id="KW-1185">Reference proteome</keyword>
<dbReference type="EMBL" id="MPBG01000015">
    <property type="protein sequence ID" value="RMI87598.1"/>
    <property type="molecule type" value="Genomic_DNA"/>
</dbReference>
<organism evidence="4 5">
    <name type="scientific">Candidatus Phytoplasma solani</name>
    <dbReference type="NCBI Taxonomy" id="69896"/>
    <lineage>
        <taxon>Bacteria</taxon>
        <taxon>Bacillati</taxon>
        <taxon>Mycoplasmatota</taxon>
        <taxon>Mollicutes</taxon>
        <taxon>Acholeplasmatales</taxon>
        <taxon>Acholeplasmataceae</taxon>
        <taxon>Candidatus Phytoplasma</taxon>
        <taxon>16SrXII (Stolbur group)</taxon>
    </lineage>
</organism>
<comment type="caution">
    <text evidence="4">The sequence shown here is derived from an EMBL/GenBank/DDBJ whole genome shotgun (WGS) entry which is preliminary data.</text>
</comment>
<dbReference type="SUPFAM" id="SSF47729">
    <property type="entry name" value="IHF-like DNA-binding proteins"/>
    <property type="match status" value="1"/>
</dbReference>
<evidence type="ECO:0000256" key="2">
    <source>
        <dbReference type="ARBA" id="ARBA00023125"/>
    </source>
</evidence>
<dbReference type="GO" id="GO:0030261">
    <property type="term" value="P:chromosome condensation"/>
    <property type="evidence" value="ECO:0007669"/>
    <property type="project" value="UniProtKB-KW"/>
</dbReference>
<keyword evidence="1" id="KW-0226">DNA condensation</keyword>